<proteinExistence type="predicted"/>
<dbReference type="SMART" id="SM00020">
    <property type="entry name" value="Tryp_SPc"/>
    <property type="match status" value="1"/>
</dbReference>
<keyword evidence="2" id="KW-0645">Protease</keyword>
<dbReference type="InterPro" id="IPR018114">
    <property type="entry name" value="TRYPSIN_HIS"/>
</dbReference>
<reference evidence="4" key="2">
    <citation type="submission" date="2025-08" db="UniProtKB">
        <authorList>
            <consortium name="Ensembl"/>
        </authorList>
    </citation>
    <scope>IDENTIFICATION</scope>
</reference>
<dbReference type="PROSITE" id="PS00134">
    <property type="entry name" value="TRYPSIN_HIS"/>
    <property type="match status" value="1"/>
</dbReference>
<dbReference type="EMBL" id="AFYH01099692">
    <property type="status" value="NOT_ANNOTATED_CDS"/>
    <property type="molecule type" value="Genomic_DNA"/>
</dbReference>
<keyword evidence="1" id="KW-1015">Disulfide bond</keyword>
<dbReference type="InterPro" id="IPR009003">
    <property type="entry name" value="Peptidase_S1_PA"/>
</dbReference>
<dbReference type="InterPro" id="IPR043504">
    <property type="entry name" value="Peptidase_S1_PA_chymotrypsin"/>
</dbReference>
<dbReference type="InParanoid" id="H3ATZ5"/>
<dbReference type="AlphaFoldDB" id="H3ATZ5"/>
<dbReference type="InterPro" id="IPR001314">
    <property type="entry name" value="Peptidase_S1A"/>
</dbReference>
<dbReference type="GeneTree" id="ENSGT00940000156020"/>
<protein>
    <recommendedName>
        <fullName evidence="3">Peptidase S1 domain-containing protein</fullName>
    </recommendedName>
</protein>
<dbReference type="Proteomes" id="UP000008672">
    <property type="component" value="Unassembled WGS sequence"/>
</dbReference>
<dbReference type="InterPro" id="IPR001254">
    <property type="entry name" value="Trypsin_dom"/>
</dbReference>
<dbReference type="PANTHER" id="PTHR24250">
    <property type="entry name" value="CHYMOTRYPSIN-RELATED"/>
    <property type="match status" value="1"/>
</dbReference>
<keyword evidence="5" id="KW-1185">Reference proteome</keyword>
<feature type="domain" description="Peptidase S1" evidence="3">
    <location>
        <begin position="13"/>
        <end position="245"/>
    </location>
</feature>
<dbReference type="eggNOG" id="KOG3627">
    <property type="taxonomic scope" value="Eukaryota"/>
</dbReference>
<dbReference type="HOGENOM" id="CLU_006842_0_4_1"/>
<keyword evidence="2" id="KW-0378">Hydrolase</keyword>
<accession>H3ATZ5</accession>
<dbReference type="STRING" id="7897.ENSLACP00000013116"/>
<organism evidence="4 5">
    <name type="scientific">Latimeria chalumnae</name>
    <name type="common">Coelacanth</name>
    <dbReference type="NCBI Taxonomy" id="7897"/>
    <lineage>
        <taxon>Eukaryota</taxon>
        <taxon>Metazoa</taxon>
        <taxon>Chordata</taxon>
        <taxon>Craniata</taxon>
        <taxon>Vertebrata</taxon>
        <taxon>Euteleostomi</taxon>
        <taxon>Coelacanthiformes</taxon>
        <taxon>Coelacanthidae</taxon>
        <taxon>Latimeria</taxon>
    </lineage>
</organism>
<evidence type="ECO:0000256" key="1">
    <source>
        <dbReference type="ARBA" id="ARBA00023157"/>
    </source>
</evidence>
<evidence type="ECO:0000313" key="4">
    <source>
        <dbReference type="Ensembl" id="ENSLACP00000013116.1"/>
    </source>
</evidence>
<sequence length="259" mass="29183">TDCGTRNVFHTRITKGQGATDNEFPWQVSIQEDGLHYCGAAIVSQYWIVSAAHCFVPLFLSPRRPQYAIVGTIDNQDKHHSYRVAAVIPHEHFKTTQSGTMNDIALLRTEEPIQFSRSIQPVCFPNDPDLDTSTLEDCWVSGWGYTSTGKSHYVPINIAKKKMGVLDPEICFLPEEDPLICTANINNIGASTCMGDSGSPLACQDKKTQRWQLIGVVSFGTRYCNMYSVFTKTFHFINWIESKTRKERYPFIPSGMQDS</sequence>
<name>H3ATZ5_LATCH</name>
<dbReference type="FunFam" id="2.40.10.10:FF:000068">
    <property type="entry name" value="transmembrane protease serine 2"/>
    <property type="match status" value="1"/>
</dbReference>
<evidence type="ECO:0000259" key="3">
    <source>
        <dbReference type="PROSITE" id="PS50240"/>
    </source>
</evidence>
<keyword evidence="2" id="KW-0720">Serine protease</keyword>
<dbReference type="EMBL" id="AFYH01099693">
    <property type="status" value="NOT_ANNOTATED_CDS"/>
    <property type="molecule type" value="Genomic_DNA"/>
</dbReference>
<dbReference type="Pfam" id="PF00089">
    <property type="entry name" value="Trypsin"/>
    <property type="match status" value="1"/>
</dbReference>
<reference evidence="5" key="1">
    <citation type="submission" date="2011-08" db="EMBL/GenBank/DDBJ databases">
        <title>The draft genome of Latimeria chalumnae.</title>
        <authorList>
            <person name="Di Palma F."/>
            <person name="Alfoldi J."/>
            <person name="Johnson J."/>
            <person name="Berlin A."/>
            <person name="Gnerre S."/>
            <person name="Jaffe D."/>
            <person name="MacCallum I."/>
            <person name="Young S."/>
            <person name="Walker B.J."/>
            <person name="Lander E."/>
            <person name="Lindblad-Toh K."/>
        </authorList>
    </citation>
    <scope>NUCLEOTIDE SEQUENCE [LARGE SCALE GENOMIC DNA]</scope>
    <source>
        <strain evidence="5">Wild caught</strain>
    </source>
</reference>
<reference evidence="4" key="3">
    <citation type="submission" date="2025-09" db="UniProtKB">
        <authorList>
            <consortium name="Ensembl"/>
        </authorList>
    </citation>
    <scope>IDENTIFICATION</scope>
</reference>
<dbReference type="OMA" id="FINWIES"/>
<dbReference type="InterPro" id="IPR033116">
    <property type="entry name" value="TRYPSIN_SER"/>
</dbReference>
<dbReference type="PROSITE" id="PS00135">
    <property type="entry name" value="TRYPSIN_SER"/>
    <property type="match status" value="1"/>
</dbReference>
<dbReference type="CDD" id="cd00190">
    <property type="entry name" value="Tryp_SPc"/>
    <property type="match status" value="1"/>
</dbReference>
<dbReference type="Gene3D" id="2.40.10.10">
    <property type="entry name" value="Trypsin-like serine proteases"/>
    <property type="match status" value="1"/>
</dbReference>
<dbReference type="PROSITE" id="PS50240">
    <property type="entry name" value="TRYPSIN_DOM"/>
    <property type="match status" value="1"/>
</dbReference>
<dbReference type="Ensembl" id="ENSLACT00000013212.1">
    <property type="protein sequence ID" value="ENSLACP00000013116.1"/>
    <property type="gene ID" value="ENSLACG00000011550.1"/>
</dbReference>
<dbReference type="SUPFAM" id="SSF50494">
    <property type="entry name" value="Trypsin-like serine proteases"/>
    <property type="match status" value="1"/>
</dbReference>
<evidence type="ECO:0000256" key="2">
    <source>
        <dbReference type="RuleBase" id="RU363034"/>
    </source>
</evidence>
<dbReference type="PRINTS" id="PR00722">
    <property type="entry name" value="CHYMOTRYPSIN"/>
</dbReference>
<evidence type="ECO:0000313" key="5">
    <source>
        <dbReference type="Proteomes" id="UP000008672"/>
    </source>
</evidence>
<dbReference type="GO" id="GO:0006508">
    <property type="term" value="P:proteolysis"/>
    <property type="evidence" value="ECO:0007669"/>
    <property type="project" value="UniProtKB-KW"/>
</dbReference>
<dbReference type="PANTHER" id="PTHR24250:SF45">
    <property type="entry name" value="INACTIVE SERINE PROTEASE 54"/>
    <property type="match status" value="1"/>
</dbReference>
<dbReference type="GO" id="GO:0004252">
    <property type="term" value="F:serine-type endopeptidase activity"/>
    <property type="evidence" value="ECO:0007669"/>
    <property type="project" value="InterPro"/>
</dbReference>